<reference evidence="1" key="1">
    <citation type="journal article" date="2015" name="Nature">
        <title>Complex archaea that bridge the gap between prokaryotes and eukaryotes.</title>
        <authorList>
            <person name="Spang A."/>
            <person name="Saw J.H."/>
            <person name="Jorgensen S.L."/>
            <person name="Zaremba-Niedzwiedzka K."/>
            <person name="Martijn J."/>
            <person name="Lind A.E."/>
            <person name="van Eijk R."/>
            <person name="Schleper C."/>
            <person name="Guy L."/>
            <person name="Ettema T.J."/>
        </authorList>
    </citation>
    <scope>NUCLEOTIDE SEQUENCE</scope>
</reference>
<accession>A0A0F9AI59</accession>
<evidence type="ECO:0000313" key="1">
    <source>
        <dbReference type="EMBL" id="KKK78199.1"/>
    </source>
</evidence>
<name>A0A0F9AI59_9ZZZZ</name>
<dbReference type="AlphaFoldDB" id="A0A0F9AI59"/>
<comment type="caution">
    <text evidence="1">The sequence shown here is derived from an EMBL/GenBank/DDBJ whole genome shotgun (WGS) entry which is preliminary data.</text>
</comment>
<sequence length="120" mass="13434">MSKMYQQGDVLLIPIQDPRKGELPEGVRVPTIVRTDRVTLALGEVTGHSHVIDDVDLIEDFFGSPVVIIGKGGNTLKHIDEDDTLTKEHEPLDLEQGAYMVREQREYTGPQSIRQRAVVD</sequence>
<dbReference type="EMBL" id="LAZR01054603">
    <property type="protein sequence ID" value="KKK78199.1"/>
    <property type="molecule type" value="Genomic_DNA"/>
</dbReference>
<protein>
    <submittedName>
        <fullName evidence="1">Uncharacterized protein</fullName>
    </submittedName>
</protein>
<gene>
    <name evidence="1" type="ORF">LCGC14_2845980</name>
</gene>
<organism evidence="1">
    <name type="scientific">marine sediment metagenome</name>
    <dbReference type="NCBI Taxonomy" id="412755"/>
    <lineage>
        <taxon>unclassified sequences</taxon>
        <taxon>metagenomes</taxon>
        <taxon>ecological metagenomes</taxon>
    </lineage>
</organism>
<proteinExistence type="predicted"/>